<sequence>MEGAKWVRGKSVEGGFNWKLGLRSMKFFDITPVEDELSQQSSLRFALNLLDFRRPPQHLHLFPMSSFHTIKGTRAWYTLSFVPISAKKTSVRYDLYTRGDECSHSDMLTERFDSLLVRFNQALEEYQEGAFIRALVSMSSDVELDGIDMQRTILERLQAHVKLEKSLGAEVFPAMRKGRNNARFEQAEQREFFSNRNTAL</sequence>
<dbReference type="Proteomes" id="UP000007963">
    <property type="component" value="Unassembled WGS sequence"/>
</dbReference>
<accession>Q0CGY1</accession>
<gene>
    <name evidence="1" type="ORF">ATEG_07061</name>
</gene>
<proteinExistence type="predicted"/>
<dbReference type="VEuPathDB" id="FungiDB:ATEG_07061"/>
<dbReference type="OrthoDB" id="426882at2759"/>
<protein>
    <submittedName>
        <fullName evidence="1">Uncharacterized protein</fullName>
    </submittedName>
</protein>
<evidence type="ECO:0000313" key="1">
    <source>
        <dbReference type="EMBL" id="EAU32445.1"/>
    </source>
</evidence>
<dbReference type="AlphaFoldDB" id="Q0CGY1"/>
<dbReference type="RefSeq" id="XP_001209747.1">
    <property type="nucleotide sequence ID" value="XM_001209747.1"/>
</dbReference>
<organism evidence="1 2">
    <name type="scientific">Aspergillus terreus (strain NIH 2624 / FGSC A1156)</name>
    <dbReference type="NCBI Taxonomy" id="341663"/>
    <lineage>
        <taxon>Eukaryota</taxon>
        <taxon>Fungi</taxon>
        <taxon>Dikarya</taxon>
        <taxon>Ascomycota</taxon>
        <taxon>Pezizomycotina</taxon>
        <taxon>Eurotiomycetes</taxon>
        <taxon>Eurotiomycetidae</taxon>
        <taxon>Eurotiales</taxon>
        <taxon>Aspergillaceae</taxon>
        <taxon>Aspergillus</taxon>
        <taxon>Aspergillus subgen. Circumdati</taxon>
    </lineage>
</organism>
<dbReference type="HOGENOM" id="CLU_1365991_0_0_1"/>
<dbReference type="GeneID" id="4319353"/>
<reference evidence="2" key="1">
    <citation type="submission" date="2005-09" db="EMBL/GenBank/DDBJ databases">
        <title>Annotation of the Aspergillus terreus NIH2624 genome.</title>
        <authorList>
            <person name="Birren B.W."/>
            <person name="Lander E.S."/>
            <person name="Galagan J.E."/>
            <person name="Nusbaum C."/>
            <person name="Devon K."/>
            <person name="Henn M."/>
            <person name="Ma L.-J."/>
            <person name="Jaffe D.B."/>
            <person name="Butler J."/>
            <person name="Alvarez P."/>
            <person name="Gnerre S."/>
            <person name="Grabherr M."/>
            <person name="Kleber M."/>
            <person name="Mauceli E.W."/>
            <person name="Brockman W."/>
            <person name="Rounsley S."/>
            <person name="Young S.K."/>
            <person name="LaButti K."/>
            <person name="Pushparaj V."/>
            <person name="DeCaprio D."/>
            <person name="Crawford M."/>
            <person name="Koehrsen M."/>
            <person name="Engels R."/>
            <person name="Montgomery P."/>
            <person name="Pearson M."/>
            <person name="Howarth C."/>
            <person name="Larson L."/>
            <person name="Luoma S."/>
            <person name="White J."/>
            <person name="Alvarado L."/>
            <person name="Kodira C.D."/>
            <person name="Zeng Q."/>
            <person name="Oleary S."/>
            <person name="Yandava C."/>
            <person name="Denning D.W."/>
            <person name="Nierman W.C."/>
            <person name="Milne T."/>
            <person name="Madden K."/>
        </authorList>
    </citation>
    <scope>NUCLEOTIDE SEQUENCE [LARGE SCALE GENOMIC DNA]</scope>
    <source>
        <strain evidence="2">NIH 2624 / FGSC A1156</strain>
    </source>
</reference>
<dbReference type="STRING" id="341663.Q0CGY1"/>
<dbReference type="EMBL" id="CH476603">
    <property type="protein sequence ID" value="EAU32445.1"/>
    <property type="molecule type" value="Genomic_DNA"/>
</dbReference>
<evidence type="ECO:0000313" key="2">
    <source>
        <dbReference type="Proteomes" id="UP000007963"/>
    </source>
</evidence>
<name>Q0CGY1_ASPTN</name>